<dbReference type="PANTHER" id="PTHR11879:SF44">
    <property type="entry name" value="ASPARTATE AMINOTRANSFERASE"/>
    <property type="match status" value="1"/>
</dbReference>
<evidence type="ECO:0000259" key="9">
    <source>
        <dbReference type="Pfam" id="PF00155"/>
    </source>
</evidence>
<dbReference type="PANTHER" id="PTHR11879">
    <property type="entry name" value="ASPARTATE AMINOTRANSFERASE"/>
    <property type="match status" value="1"/>
</dbReference>
<dbReference type="EMBL" id="BPVZ01000020">
    <property type="protein sequence ID" value="GKV03398.1"/>
    <property type="molecule type" value="Genomic_DNA"/>
</dbReference>
<evidence type="ECO:0000256" key="1">
    <source>
        <dbReference type="ARBA" id="ARBA00001933"/>
    </source>
</evidence>
<dbReference type="SUPFAM" id="SSF53383">
    <property type="entry name" value="PLP-dependent transferases"/>
    <property type="match status" value="1"/>
</dbReference>
<keyword evidence="5 8" id="KW-0808">Transferase</keyword>
<dbReference type="InterPro" id="IPR000796">
    <property type="entry name" value="Asp_trans"/>
</dbReference>
<comment type="cofactor">
    <cofactor evidence="1">
        <name>pyridoxal 5'-phosphate</name>
        <dbReference type="ChEBI" id="CHEBI:597326"/>
    </cofactor>
</comment>
<dbReference type="InterPro" id="IPR004838">
    <property type="entry name" value="NHTrfase_class1_PyrdxlP-BS"/>
</dbReference>
<proteinExistence type="inferred from homology"/>
<dbReference type="PRINTS" id="PR00799">
    <property type="entry name" value="TRANSAMINASE"/>
</dbReference>
<name>A0AAV5IZY7_9ROSI</name>
<dbReference type="EC" id="2.6.1.1" evidence="8"/>
<gene>
    <name evidence="10" type="ORF">SLEP1_g15706</name>
</gene>
<evidence type="ECO:0000256" key="6">
    <source>
        <dbReference type="ARBA" id="ARBA00022898"/>
    </source>
</evidence>
<reference evidence="10 11" key="1">
    <citation type="journal article" date="2021" name="Commun. Biol.">
        <title>The genome of Shorea leprosula (Dipterocarpaceae) highlights the ecological relevance of drought in aseasonal tropical rainforests.</title>
        <authorList>
            <person name="Ng K.K.S."/>
            <person name="Kobayashi M.J."/>
            <person name="Fawcett J.A."/>
            <person name="Hatakeyama M."/>
            <person name="Paape T."/>
            <person name="Ng C.H."/>
            <person name="Ang C.C."/>
            <person name="Tnah L.H."/>
            <person name="Lee C.T."/>
            <person name="Nishiyama T."/>
            <person name="Sese J."/>
            <person name="O'Brien M.J."/>
            <person name="Copetti D."/>
            <person name="Mohd Noor M.I."/>
            <person name="Ong R.C."/>
            <person name="Putra M."/>
            <person name="Sireger I.Z."/>
            <person name="Indrioko S."/>
            <person name="Kosugi Y."/>
            <person name="Izuno A."/>
            <person name="Isagi Y."/>
            <person name="Lee S.L."/>
            <person name="Shimizu K.K."/>
        </authorList>
    </citation>
    <scope>NUCLEOTIDE SEQUENCE [LARGE SCALE GENOMIC DNA]</scope>
    <source>
        <strain evidence="10">214</strain>
    </source>
</reference>
<dbReference type="InterPro" id="IPR015422">
    <property type="entry name" value="PyrdxlP-dep_Trfase_small"/>
</dbReference>
<accession>A0AAV5IZY7</accession>
<dbReference type="InterPro" id="IPR015424">
    <property type="entry name" value="PyrdxlP-dep_Trfase"/>
</dbReference>
<sequence>MDSPIANEAAGIVSDGDESLFHNVPLAPDVPVYAVMAAYKTDPSPNKLNLGIGVYRTEDGQPHMLNVVRRAEQMLVNELSVDKEYLPITGMAEFNKLSAKLVFGPESPAIKESRVTTVQCLSGTGSLRIGADFLGKHYHQHTVYLSQPTYGNHPNFFSAAGFALKTYRYYDAKTCGLDFQGLLDDLGSATTGAIVLLQASGHNPTGVDPTSQQWEQIRQLMRLKRLLPFFDCAYQGLVSGSPNADVEPVRMFVSDGGECLVAQSYSKTMGLYAERIGALHIVCKKAEVARCVESQLRLVIRPMYSSPPIHGASIVTTILRDRDMYNEWIIELKAMCDRIARVRQQLFDALHVRGTPGNWSHITRQVGMYTFSGLNEEQVAFMTKEYHIYMSSDGRINMAGLGSKTVPYLADAMHAAVTRTF</sequence>
<evidence type="ECO:0000256" key="3">
    <source>
        <dbReference type="ARBA" id="ARBA00011738"/>
    </source>
</evidence>
<dbReference type="Gene3D" id="3.40.640.10">
    <property type="entry name" value="Type I PLP-dependent aspartate aminotransferase-like (Major domain)"/>
    <property type="match status" value="1"/>
</dbReference>
<evidence type="ECO:0000256" key="4">
    <source>
        <dbReference type="ARBA" id="ARBA00022576"/>
    </source>
</evidence>
<dbReference type="InterPro" id="IPR004839">
    <property type="entry name" value="Aminotransferase_I/II_large"/>
</dbReference>
<dbReference type="Pfam" id="PF00155">
    <property type="entry name" value="Aminotran_1_2"/>
    <property type="match status" value="1"/>
</dbReference>
<dbReference type="NCBIfam" id="NF006719">
    <property type="entry name" value="PRK09257.1"/>
    <property type="match status" value="1"/>
</dbReference>
<comment type="similarity">
    <text evidence="2">Belongs to the class-I pyridoxal-phosphate-dependent aminotransferase family.</text>
</comment>
<keyword evidence="11" id="KW-1185">Reference proteome</keyword>
<dbReference type="AlphaFoldDB" id="A0AAV5IZY7"/>
<comment type="caution">
    <text evidence="10">The sequence shown here is derived from an EMBL/GenBank/DDBJ whole genome shotgun (WGS) entry which is preliminary data.</text>
</comment>
<dbReference type="GO" id="GO:0006520">
    <property type="term" value="P:amino acid metabolic process"/>
    <property type="evidence" value="ECO:0007669"/>
    <property type="project" value="InterPro"/>
</dbReference>
<comment type="catalytic activity">
    <reaction evidence="7 8">
        <text>L-aspartate + 2-oxoglutarate = oxaloacetate + L-glutamate</text>
        <dbReference type="Rhea" id="RHEA:21824"/>
        <dbReference type="ChEBI" id="CHEBI:16452"/>
        <dbReference type="ChEBI" id="CHEBI:16810"/>
        <dbReference type="ChEBI" id="CHEBI:29985"/>
        <dbReference type="ChEBI" id="CHEBI:29991"/>
        <dbReference type="EC" id="2.6.1.1"/>
    </reaction>
</comment>
<dbReference type="InterPro" id="IPR015421">
    <property type="entry name" value="PyrdxlP-dep_Trfase_major"/>
</dbReference>
<keyword evidence="4 8" id="KW-0032">Aminotransferase</keyword>
<dbReference type="GO" id="GO:0005739">
    <property type="term" value="C:mitochondrion"/>
    <property type="evidence" value="ECO:0007669"/>
    <property type="project" value="TreeGrafter"/>
</dbReference>
<dbReference type="PROSITE" id="PS00105">
    <property type="entry name" value="AA_TRANSFER_CLASS_1"/>
    <property type="match status" value="1"/>
</dbReference>
<evidence type="ECO:0000313" key="10">
    <source>
        <dbReference type="EMBL" id="GKV03398.1"/>
    </source>
</evidence>
<evidence type="ECO:0000256" key="8">
    <source>
        <dbReference type="RuleBase" id="RU000480"/>
    </source>
</evidence>
<comment type="subunit">
    <text evidence="3 8">Homodimer.</text>
</comment>
<dbReference type="GO" id="GO:0004069">
    <property type="term" value="F:L-aspartate:2-oxoglutarate aminotransferase activity"/>
    <property type="evidence" value="ECO:0007669"/>
    <property type="project" value="UniProtKB-EC"/>
</dbReference>
<dbReference type="Proteomes" id="UP001054252">
    <property type="component" value="Unassembled WGS sequence"/>
</dbReference>
<evidence type="ECO:0000256" key="5">
    <source>
        <dbReference type="ARBA" id="ARBA00022679"/>
    </source>
</evidence>
<dbReference type="CDD" id="cd00609">
    <property type="entry name" value="AAT_like"/>
    <property type="match status" value="1"/>
</dbReference>
<evidence type="ECO:0000313" key="11">
    <source>
        <dbReference type="Proteomes" id="UP001054252"/>
    </source>
</evidence>
<dbReference type="Gene3D" id="3.90.1150.10">
    <property type="entry name" value="Aspartate Aminotransferase, domain 1"/>
    <property type="match status" value="1"/>
</dbReference>
<keyword evidence="6" id="KW-0663">Pyridoxal phosphate</keyword>
<comment type="miscellaneous">
    <text evidence="8">In eukaryotes there are cytoplasmic, mitochondrial and chloroplastic isozymes.</text>
</comment>
<protein>
    <recommendedName>
        <fullName evidence="8">Aspartate aminotransferase</fullName>
        <ecNumber evidence="8">2.6.1.1</ecNumber>
    </recommendedName>
</protein>
<dbReference type="GO" id="GO:0030170">
    <property type="term" value="F:pyridoxal phosphate binding"/>
    <property type="evidence" value="ECO:0007669"/>
    <property type="project" value="InterPro"/>
</dbReference>
<evidence type="ECO:0000256" key="2">
    <source>
        <dbReference type="ARBA" id="ARBA00007441"/>
    </source>
</evidence>
<organism evidence="10 11">
    <name type="scientific">Rubroshorea leprosula</name>
    <dbReference type="NCBI Taxonomy" id="152421"/>
    <lineage>
        <taxon>Eukaryota</taxon>
        <taxon>Viridiplantae</taxon>
        <taxon>Streptophyta</taxon>
        <taxon>Embryophyta</taxon>
        <taxon>Tracheophyta</taxon>
        <taxon>Spermatophyta</taxon>
        <taxon>Magnoliopsida</taxon>
        <taxon>eudicotyledons</taxon>
        <taxon>Gunneridae</taxon>
        <taxon>Pentapetalae</taxon>
        <taxon>rosids</taxon>
        <taxon>malvids</taxon>
        <taxon>Malvales</taxon>
        <taxon>Dipterocarpaceae</taxon>
        <taxon>Rubroshorea</taxon>
    </lineage>
</organism>
<evidence type="ECO:0000256" key="7">
    <source>
        <dbReference type="ARBA" id="ARBA00049185"/>
    </source>
</evidence>
<dbReference type="FunFam" id="3.90.1150.10:FF:000001">
    <property type="entry name" value="Aspartate aminotransferase"/>
    <property type="match status" value="1"/>
</dbReference>
<dbReference type="FunFam" id="3.40.640.10:FF:000052">
    <property type="entry name" value="Aspartate aminotransferase"/>
    <property type="match status" value="1"/>
</dbReference>
<feature type="domain" description="Aminotransferase class I/classII large" evidence="9">
    <location>
        <begin position="46"/>
        <end position="412"/>
    </location>
</feature>